<dbReference type="Gene3D" id="3.40.220.10">
    <property type="entry name" value="Leucine Aminopeptidase, subunit E, domain 1"/>
    <property type="match status" value="1"/>
</dbReference>
<dbReference type="InterPro" id="IPR043472">
    <property type="entry name" value="Macro_dom-like"/>
</dbReference>
<proteinExistence type="predicted"/>
<keyword evidence="3" id="KW-1185">Reference proteome</keyword>
<evidence type="ECO:0000313" key="3">
    <source>
        <dbReference type="Proteomes" id="UP000000600"/>
    </source>
</evidence>
<reference evidence="2 3" key="1">
    <citation type="journal article" date="2006" name="Nature">
        <title>Global trends of whole-genome duplications revealed by the ciliate Paramecium tetraurelia.</title>
        <authorList>
            <consortium name="Genoscope"/>
            <person name="Aury J.-M."/>
            <person name="Jaillon O."/>
            <person name="Duret L."/>
            <person name="Noel B."/>
            <person name="Jubin C."/>
            <person name="Porcel B.M."/>
            <person name="Segurens B."/>
            <person name="Daubin V."/>
            <person name="Anthouard V."/>
            <person name="Aiach N."/>
            <person name="Arnaiz O."/>
            <person name="Billaut A."/>
            <person name="Beisson J."/>
            <person name="Blanc I."/>
            <person name="Bouhouche K."/>
            <person name="Camara F."/>
            <person name="Duharcourt S."/>
            <person name="Guigo R."/>
            <person name="Gogendeau D."/>
            <person name="Katinka M."/>
            <person name="Keller A.-M."/>
            <person name="Kissmehl R."/>
            <person name="Klotz C."/>
            <person name="Koll F."/>
            <person name="Le Moue A."/>
            <person name="Lepere C."/>
            <person name="Malinsky S."/>
            <person name="Nowacki M."/>
            <person name="Nowak J.K."/>
            <person name="Plattner H."/>
            <person name="Poulain J."/>
            <person name="Ruiz F."/>
            <person name="Serrano V."/>
            <person name="Zagulski M."/>
            <person name="Dessen P."/>
            <person name="Betermier M."/>
            <person name="Weissenbach J."/>
            <person name="Scarpelli C."/>
            <person name="Schachter V."/>
            <person name="Sperling L."/>
            <person name="Meyer E."/>
            <person name="Cohen J."/>
            <person name="Wincker P."/>
        </authorList>
    </citation>
    <scope>NUCLEOTIDE SEQUENCE [LARGE SCALE GENOMIC DNA]</scope>
    <source>
        <strain evidence="2 3">Stock d4-2</strain>
    </source>
</reference>
<name>A0C1X3_PARTE</name>
<organism evidence="2 3">
    <name type="scientific">Paramecium tetraurelia</name>
    <dbReference type="NCBI Taxonomy" id="5888"/>
    <lineage>
        <taxon>Eukaryota</taxon>
        <taxon>Sar</taxon>
        <taxon>Alveolata</taxon>
        <taxon>Ciliophora</taxon>
        <taxon>Intramacronucleata</taxon>
        <taxon>Oligohymenophorea</taxon>
        <taxon>Peniculida</taxon>
        <taxon>Parameciidae</taxon>
        <taxon>Paramecium</taxon>
    </lineage>
</organism>
<accession>A0C1X3</accession>
<dbReference type="HOGENOM" id="CLU_438375_0_0_1"/>
<dbReference type="RefSeq" id="XP_001432187.1">
    <property type="nucleotide sequence ID" value="XM_001432150.1"/>
</dbReference>
<gene>
    <name evidence="2" type="ORF">GSPATT00034267001</name>
</gene>
<dbReference type="EMBL" id="CT868034">
    <property type="protein sequence ID" value="CAK64790.1"/>
    <property type="molecule type" value="Genomic_DNA"/>
</dbReference>
<evidence type="ECO:0000313" key="2">
    <source>
        <dbReference type="EMBL" id="CAK64790.1"/>
    </source>
</evidence>
<dbReference type="InParanoid" id="A0C1X3"/>
<dbReference type="InterPro" id="IPR002589">
    <property type="entry name" value="Macro_dom"/>
</dbReference>
<dbReference type="KEGG" id="ptm:GSPATT00034267001"/>
<dbReference type="Proteomes" id="UP000000600">
    <property type="component" value="Unassembled WGS sequence"/>
</dbReference>
<dbReference type="SUPFAM" id="SSF52949">
    <property type="entry name" value="Macro domain-like"/>
    <property type="match status" value="1"/>
</dbReference>
<dbReference type="GeneID" id="5017972"/>
<evidence type="ECO:0000259" key="1">
    <source>
        <dbReference type="PROSITE" id="PS51154"/>
    </source>
</evidence>
<dbReference type="AlphaFoldDB" id="A0C1X3"/>
<protein>
    <recommendedName>
        <fullName evidence="1">Macro domain-containing protein</fullName>
    </recommendedName>
</protein>
<feature type="domain" description="Macro" evidence="1">
    <location>
        <begin position="163"/>
        <end position="356"/>
    </location>
</feature>
<dbReference type="OrthoDB" id="6077599at2759"/>
<sequence>MTFLYIKEIQIKEINIKHSFLVQISNFQKQTIFLKDLKCKYQNAWITQEFIVENKLIYNLFQSKYRLKEIELKLGTTIDFPQEPYTNLGKIVIAGFQNQVVDLLQQLSIVENIFKNFCTVKSLPLNNQQIEQLTANSQQLQQIQEKTSSYFEFKNIISFNPEESILEKLTFEGKELCIVKGDITQIKCEAIVYQIMNDKCELGEIGLQNQQVKNILSITNNDIQKFFKEIMKGKSSLNPGELFYYKVNTDSHVDHIFNIYPPTYRQAKTLARDKKIIEQLIQNIFQLAKEKNIKQIAFPVISVEIFGFYMNMASQILLKEIINCLFQGDCDIKQIFILENDDLRCKKLLYHLNNLLSDNPQQKTEDYIKQQWQWFEQDHFEDYDDYEINRKMCKFYTEFEKGQDQRFNIFYPYSKYPGTHLIDLDKQRIWDKTHNNSEQSIISIDNFGERKYYINGKQVSDDLNRYLIQQEIQGKRKFDIFYKFYEIYMTKEGLFQKNLQYENIRPIQFIPYEKQNVENVLIRQSSQFKIQKLIEASYKVEYGSKVIFFEVNQQKQVKYDQVLVHTTNDDENMPECKILELLENTPKLKSKIQLLNRNKEQIFQVRSPNRIVVAAKRQPLQDKN</sequence>
<dbReference type="Pfam" id="PF01661">
    <property type="entry name" value="Macro"/>
    <property type="match status" value="1"/>
</dbReference>
<dbReference type="PROSITE" id="PS51154">
    <property type="entry name" value="MACRO"/>
    <property type="match status" value="1"/>
</dbReference>